<dbReference type="AlphaFoldDB" id="A0A9E2KTI6"/>
<comment type="caution">
    <text evidence="1">The sequence shown here is derived from an EMBL/GenBank/DDBJ whole genome shotgun (WGS) entry which is preliminary data.</text>
</comment>
<evidence type="ECO:0000313" key="1">
    <source>
        <dbReference type="EMBL" id="MBU3829003.1"/>
    </source>
</evidence>
<name>A0A9E2KTI6_9LACO</name>
<protein>
    <submittedName>
        <fullName evidence="1">Uncharacterized protein</fullName>
    </submittedName>
</protein>
<dbReference type="Proteomes" id="UP000823844">
    <property type="component" value="Unassembled WGS sequence"/>
</dbReference>
<reference evidence="1" key="2">
    <citation type="submission" date="2021-04" db="EMBL/GenBank/DDBJ databases">
        <authorList>
            <person name="Gilroy R."/>
        </authorList>
    </citation>
    <scope>NUCLEOTIDE SEQUENCE</scope>
    <source>
        <strain evidence="1">F6-686</strain>
    </source>
</reference>
<reference evidence="1" key="1">
    <citation type="journal article" date="2021" name="PeerJ">
        <title>Extensive microbial diversity within the chicken gut microbiome revealed by metagenomics and culture.</title>
        <authorList>
            <person name="Gilroy R."/>
            <person name="Ravi A."/>
            <person name="Getino M."/>
            <person name="Pursley I."/>
            <person name="Horton D.L."/>
            <person name="Alikhan N.F."/>
            <person name="Baker D."/>
            <person name="Gharbi K."/>
            <person name="Hall N."/>
            <person name="Watson M."/>
            <person name="Adriaenssens E.M."/>
            <person name="Foster-Nyarko E."/>
            <person name="Jarju S."/>
            <person name="Secka A."/>
            <person name="Antonio M."/>
            <person name="Oren A."/>
            <person name="Chaudhuri R.R."/>
            <person name="La Ragione R."/>
            <person name="Hildebrand F."/>
            <person name="Pallen M.J."/>
        </authorList>
    </citation>
    <scope>NUCLEOTIDE SEQUENCE</scope>
    <source>
        <strain evidence="1">F6-686</strain>
    </source>
</reference>
<gene>
    <name evidence="1" type="ORF">H9806_07795</name>
</gene>
<dbReference type="EMBL" id="JAHLFT010000099">
    <property type="protein sequence ID" value="MBU3829003.1"/>
    <property type="molecule type" value="Genomic_DNA"/>
</dbReference>
<proteinExistence type="predicted"/>
<sequence>MDYQEILEQLVNGEKDEFKVEPKNAFEFQKALRNFGKRQNITGRAQRGGAIIYTGVKADK</sequence>
<organism evidence="1 2">
    <name type="scientific">Candidatus Lactobacillus pullistercoris</name>
    <dbReference type="NCBI Taxonomy" id="2838636"/>
    <lineage>
        <taxon>Bacteria</taxon>
        <taxon>Bacillati</taxon>
        <taxon>Bacillota</taxon>
        <taxon>Bacilli</taxon>
        <taxon>Lactobacillales</taxon>
        <taxon>Lactobacillaceae</taxon>
        <taxon>Lactobacillus</taxon>
    </lineage>
</organism>
<accession>A0A9E2KTI6</accession>
<evidence type="ECO:0000313" key="2">
    <source>
        <dbReference type="Proteomes" id="UP000823844"/>
    </source>
</evidence>